<protein>
    <submittedName>
        <fullName evidence="1">PMS1 protein-like protein</fullName>
    </submittedName>
</protein>
<dbReference type="AlphaFoldDB" id="A0A087SWU5"/>
<dbReference type="EMBL" id="KK112313">
    <property type="protein sequence ID" value="KFM57334.1"/>
    <property type="molecule type" value="Genomic_DNA"/>
</dbReference>
<proteinExistence type="predicted"/>
<evidence type="ECO:0000313" key="1">
    <source>
        <dbReference type="EMBL" id="KFM57334.1"/>
    </source>
</evidence>
<gene>
    <name evidence="1" type="ORF">X975_02824</name>
</gene>
<dbReference type="Proteomes" id="UP000054359">
    <property type="component" value="Unassembled WGS sequence"/>
</dbReference>
<accession>A0A087SWU5</accession>
<keyword evidence="2" id="KW-1185">Reference proteome</keyword>
<dbReference type="OrthoDB" id="10254304at2759"/>
<dbReference type="STRING" id="407821.A0A087SWU5"/>
<evidence type="ECO:0000313" key="2">
    <source>
        <dbReference type="Proteomes" id="UP000054359"/>
    </source>
</evidence>
<reference evidence="1 2" key="1">
    <citation type="submission" date="2013-11" db="EMBL/GenBank/DDBJ databases">
        <title>Genome sequencing of Stegodyphus mimosarum.</title>
        <authorList>
            <person name="Bechsgaard J."/>
        </authorList>
    </citation>
    <scope>NUCLEOTIDE SEQUENCE [LARGE SCALE GENOMIC DNA]</scope>
</reference>
<feature type="non-terminal residue" evidence="1">
    <location>
        <position position="227"/>
    </location>
</feature>
<organism evidence="1 2">
    <name type="scientific">Stegodyphus mimosarum</name>
    <name type="common">African social velvet spider</name>
    <dbReference type="NCBI Taxonomy" id="407821"/>
    <lineage>
        <taxon>Eukaryota</taxon>
        <taxon>Metazoa</taxon>
        <taxon>Ecdysozoa</taxon>
        <taxon>Arthropoda</taxon>
        <taxon>Chelicerata</taxon>
        <taxon>Arachnida</taxon>
        <taxon>Araneae</taxon>
        <taxon>Araneomorphae</taxon>
        <taxon>Entelegynae</taxon>
        <taxon>Eresoidea</taxon>
        <taxon>Eresidae</taxon>
        <taxon>Stegodyphus</taxon>
    </lineage>
</organism>
<sequence>MVSTNITVKRKQKVKEKEVIFSIQMVQDAMKMSVQKEKNGNIDLINPLAPGVWLCKQNNKLYLLNTFRLQETIIYYTLLETYQFEAEPLNPPYEICLSSLGSDEILQTVLHLRDIADSDSEGRVLDERLTANGFNLKILKDGNEVSLELTGKTQKIAFYGIEDLKEILMLLKQKGYSAKLSDCRPGKVILYLQVRFLYESTQIYIIDFLILCLAHLNICFEETLEVE</sequence>
<name>A0A087SWU5_STEMI</name>